<protein>
    <recommendedName>
        <fullName evidence="1">DUF676 domain-containing protein</fullName>
    </recommendedName>
</protein>
<evidence type="ECO:0000259" key="1">
    <source>
        <dbReference type="Pfam" id="PF05057"/>
    </source>
</evidence>
<evidence type="ECO:0000313" key="3">
    <source>
        <dbReference type="Proteomes" id="UP000230340"/>
    </source>
</evidence>
<comment type="caution">
    <text evidence="2">The sequence shown here is derived from an EMBL/GenBank/DDBJ whole genome shotgun (WGS) entry which is preliminary data.</text>
</comment>
<dbReference type="Proteomes" id="UP000230340">
    <property type="component" value="Unassembled WGS sequence"/>
</dbReference>
<feature type="domain" description="DUF676" evidence="1">
    <location>
        <begin position="422"/>
        <end position="533"/>
    </location>
</feature>
<organism evidence="2 3">
    <name type="scientific">candidate division WWE3 bacterium CG08_land_8_20_14_0_20_40_13</name>
    <dbReference type="NCBI Taxonomy" id="1975084"/>
    <lineage>
        <taxon>Bacteria</taxon>
        <taxon>Katanobacteria</taxon>
    </lineage>
</organism>
<sequence>MSATQTIKIFFIVAAFLFLPCHFVLAGDISPVWQLLIGKNSAFNSPYIEIDEDGSLYITREGKLIKISDGGEVLWEYEIPSKYQRQVTGSPKVAGDFVVFTSGYFGGYAYFLNKDTGELVTEHELFDPKLLGKFPYYYSKPALSADSKNLYIHFTYPEYLFGFDTKTGQLTGKKFISESIGGPAYASQVISYADVSYIGTLNGTAYSIYPYGFIDGFGEGDMDLLNFAKDPSPSMIGSLYLLGPAIDYKNRKLYYFDRYGPGNSPAVVILNLGDGTLLGTVSFSPSSLRASSPPILDRFGNIFMMTYDDSALGKDKLFKISSNGEITAVYEFPITTTGNVSVVVDNEGSVYATVDKVYKFSNDLEELFTFDMGSWGEGMAPLLSSDFNYLYTVSKNGILFKIPTSYQDPGCTRDYYCDTTPKHHPVIFVHGLGGKDTDWLTGNKAKMRDLILTSYKKDDPEYPDSWAYAYHYGYDDQGKYNYQGDIRQIAKGLQEDVARLSYESVQAGGDGKVDLVGFSLGGQIIREYFAQMVRDPSKVVDDRPHKIDNAVIIASP</sequence>
<dbReference type="SUPFAM" id="SSF53474">
    <property type="entry name" value="alpha/beta-Hydrolases"/>
    <property type="match status" value="1"/>
</dbReference>
<dbReference type="EMBL" id="PEYT01000015">
    <property type="protein sequence ID" value="PIS23093.1"/>
    <property type="molecule type" value="Genomic_DNA"/>
</dbReference>
<dbReference type="InterPro" id="IPR029058">
    <property type="entry name" value="AB_hydrolase_fold"/>
</dbReference>
<accession>A0A2H0XDU5</accession>
<dbReference type="Pfam" id="PF05057">
    <property type="entry name" value="DUF676"/>
    <property type="match status" value="1"/>
</dbReference>
<dbReference type="InterPro" id="IPR011047">
    <property type="entry name" value="Quinoprotein_ADH-like_sf"/>
</dbReference>
<dbReference type="InterPro" id="IPR007751">
    <property type="entry name" value="DUF676_lipase-like"/>
</dbReference>
<reference evidence="3" key="1">
    <citation type="submission" date="2017-09" db="EMBL/GenBank/DDBJ databases">
        <title>Depth-based differentiation of microbial function through sediment-hosted aquifers and enrichment of novel symbionts in the deep terrestrial subsurface.</title>
        <authorList>
            <person name="Probst A.J."/>
            <person name="Ladd B."/>
            <person name="Jarett J.K."/>
            <person name="Geller-Mcgrath D.E."/>
            <person name="Sieber C.M.K."/>
            <person name="Emerson J.B."/>
            <person name="Anantharaman K."/>
            <person name="Thomas B.C."/>
            <person name="Malmstrom R."/>
            <person name="Stieglmeier M."/>
            <person name="Klingl A."/>
            <person name="Woyke T."/>
            <person name="Ryan C.M."/>
            <person name="Banfield J.F."/>
        </authorList>
    </citation>
    <scope>NUCLEOTIDE SEQUENCE [LARGE SCALE GENOMIC DNA]</scope>
</reference>
<dbReference type="Gene3D" id="2.130.10.10">
    <property type="entry name" value="YVTN repeat-like/Quinoprotein amine dehydrogenase"/>
    <property type="match status" value="1"/>
</dbReference>
<name>A0A2H0XDU5_UNCKA</name>
<dbReference type="InterPro" id="IPR015943">
    <property type="entry name" value="WD40/YVTN_repeat-like_dom_sf"/>
</dbReference>
<dbReference type="Gene3D" id="3.40.50.1820">
    <property type="entry name" value="alpha/beta hydrolase"/>
    <property type="match status" value="1"/>
</dbReference>
<proteinExistence type="predicted"/>
<dbReference type="SUPFAM" id="SSF50998">
    <property type="entry name" value="Quinoprotein alcohol dehydrogenase-like"/>
    <property type="match status" value="1"/>
</dbReference>
<gene>
    <name evidence="2" type="ORF">COT49_01980</name>
</gene>
<evidence type="ECO:0000313" key="2">
    <source>
        <dbReference type="EMBL" id="PIS23093.1"/>
    </source>
</evidence>
<feature type="non-terminal residue" evidence="2">
    <location>
        <position position="556"/>
    </location>
</feature>
<dbReference type="AlphaFoldDB" id="A0A2H0XDU5"/>